<reference evidence="2 3" key="1">
    <citation type="submission" date="2020-12" db="EMBL/GenBank/DDBJ databases">
        <title>FDA dAtabase for Regulatory Grade micrObial Sequences (FDA-ARGOS): Supporting development and validation of Infectious Disease Dx tests.</title>
        <authorList>
            <person name="Sproer C."/>
            <person name="Gronow S."/>
            <person name="Severitt S."/>
            <person name="Schroder I."/>
            <person name="Tallon L."/>
            <person name="Sadzewicz L."/>
            <person name="Zhao X."/>
            <person name="Boylan J."/>
            <person name="Ott S."/>
            <person name="Bowen H."/>
            <person name="Vavikolanu K."/>
            <person name="Mehta A."/>
            <person name="Aluvathingal J."/>
            <person name="Nadendla S."/>
            <person name="Lowell S."/>
            <person name="Myers T."/>
            <person name="Yan Y."/>
            <person name="Sichtig H."/>
        </authorList>
    </citation>
    <scope>NUCLEOTIDE SEQUENCE [LARGE SCALE GENOMIC DNA]</scope>
    <source>
        <strain evidence="2 3">FDAARGOS_911</strain>
    </source>
</reference>
<accession>A0A0X8FCY7</accession>
<gene>
    <name evidence="2" type="ORF">I6G68_00655</name>
    <name evidence="1" type="ORF">ODY43_05510</name>
</gene>
<evidence type="ECO:0000313" key="1">
    <source>
        <dbReference type="EMBL" id="MCY3053445.1"/>
    </source>
</evidence>
<dbReference type="GeneID" id="35768045"/>
<evidence type="ECO:0000313" key="4">
    <source>
        <dbReference type="Proteomes" id="UP001069145"/>
    </source>
</evidence>
<dbReference type="AlphaFoldDB" id="A0A0X8FCY7"/>
<dbReference type="Proteomes" id="UP001069145">
    <property type="component" value="Unassembled WGS sequence"/>
</dbReference>
<sequence length="71" mass="8365">MSLFDKKDEKKYEKIVEDFNLEDLNKDDLEVLLNNSDAAYGGLSALLVQNYIIMRQLDRLNKNIEQLMKKQ</sequence>
<organism evidence="2 3">
    <name type="scientific">Aerococcus urinae</name>
    <dbReference type="NCBI Taxonomy" id="1376"/>
    <lineage>
        <taxon>Bacteria</taxon>
        <taxon>Bacillati</taxon>
        <taxon>Bacillota</taxon>
        <taxon>Bacilli</taxon>
        <taxon>Lactobacillales</taxon>
        <taxon>Aerococcaceae</taxon>
        <taxon>Aerococcus</taxon>
    </lineage>
</organism>
<evidence type="ECO:0000313" key="2">
    <source>
        <dbReference type="EMBL" id="QPS01622.1"/>
    </source>
</evidence>
<keyword evidence="4" id="KW-1185">Reference proteome</keyword>
<protein>
    <submittedName>
        <fullName evidence="2">Uncharacterized protein</fullName>
    </submittedName>
</protein>
<dbReference type="Proteomes" id="UP000594771">
    <property type="component" value="Chromosome"/>
</dbReference>
<proteinExistence type="predicted"/>
<name>A0A0X8FCY7_9LACT</name>
<dbReference type="EMBL" id="JAOTML010000005">
    <property type="protein sequence ID" value="MCY3053445.1"/>
    <property type="molecule type" value="Genomic_DNA"/>
</dbReference>
<dbReference type="KEGG" id="aun:AWM73_00370"/>
<dbReference type="EMBL" id="CP065662">
    <property type="protein sequence ID" value="QPS01622.1"/>
    <property type="molecule type" value="Genomic_DNA"/>
</dbReference>
<evidence type="ECO:0000313" key="3">
    <source>
        <dbReference type="Proteomes" id="UP000594771"/>
    </source>
</evidence>
<reference evidence="1" key="2">
    <citation type="submission" date="2022-09" db="EMBL/GenBank/DDBJ databases">
        <title>Aerococcus urinae taxonomy study.</title>
        <authorList>
            <person name="Christensen J."/>
            <person name="Senneby E."/>
        </authorList>
    </citation>
    <scope>NUCLEOTIDE SEQUENCE</scope>
    <source>
        <strain evidence="1">NLD-066-U95</strain>
    </source>
</reference>
<dbReference type="RefSeq" id="WP_060777554.1">
    <property type="nucleotide sequence ID" value="NZ_CAJHLF010000001.1"/>
</dbReference>
<dbReference type="OrthoDB" id="1692859at2"/>